<dbReference type="EMBL" id="CAUYUE010000010">
    <property type="protein sequence ID" value="CAK0784366.1"/>
    <property type="molecule type" value="Genomic_DNA"/>
</dbReference>
<protein>
    <recommendedName>
        <fullName evidence="3">Cupin type-1 domain-containing protein</fullName>
    </recommendedName>
</protein>
<dbReference type="InterPro" id="IPR014710">
    <property type="entry name" value="RmlC-like_jellyroll"/>
</dbReference>
<dbReference type="PANTHER" id="PTHR35848:SF9">
    <property type="entry name" value="SLL1358 PROTEIN"/>
    <property type="match status" value="1"/>
</dbReference>
<comment type="caution">
    <text evidence="4">The sequence shown here is derived from an EMBL/GenBank/DDBJ whole genome shotgun (WGS) entry which is preliminary data.</text>
</comment>
<evidence type="ECO:0000313" key="5">
    <source>
        <dbReference type="Proteomes" id="UP001314263"/>
    </source>
</evidence>
<dbReference type="Proteomes" id="UP001314263">
    <property type="component" value="Unassembled WGS sequence"/>
</dbReference>
<dbReference type="AlphaFoldDB" id="A0AAV1IAG5"/>
<reference evidence="4 5" key="1">
    <citation type="submission" date="2023-10" db="EMBL/GenBank/DDBJ databases">
        <authorList>
            <person name="Maclean D."/>
            <person name="Macfadyen A."/>
        </authorList>
    </citation>
    <scope>NUCLEOTIDE SEQUENCE [LARGE SCALE GENOMIC DNA]</scope>
</reference>
<keyword evidence="5" id="KW-1185">Reference proteome</keyword>
<feature type="chain" id="PRO_5043886347" description="Cupin type-1 domain-containing protein" evidence="2">
    <location>
        <begin position="30"/>
        <end position="381"/>
    </location>
</feature>
<proteinExistence type="predicted"/>
<evidence type="ECO:0000313" key="4">
    <source>
        <dbReference type="EMBL" id="CAK0784366.1"/>
    </source>
</evidence>
<evidence type="ECO:0000259" key="3">
    <source>
        <dbReference type="SMART" id="SM00835"/>
    </source>
</evidence>
<feature type="domain" description="Cupin type-1" evidence="3">
    <location>
        <begin position="219"/>
        <end position="361"/>
    </location>
</feature>
<organism evidence="4 5">
    <name type="scientific">Coccomyxa viridis</name>
    <dbReference type="NCBI Taxonomy" id="1274662"/>
    <lineage>
        <taxon>Eukaryota</taxon>
        <taxon>Viridiplantae</taxon>
        <taxon>Chlorophyta</taxon>
        <taxon>core chlorophytes</taxon>
        <taxon>Trebouxiophyceae</taxon>
        <taxon>Trebouxiophyceae incertae sedis</taxon>
        <taxon>Coccomyxaceae</taxon>
        <taxon>Coccomyxa</taxon>
    </lineage>
</organism>
<sequence length="381" mass="41361">MTPNRLLYLPSMAITALLLFLIKALLVRGDTFTQHWSDDPQRKFSGGSFKYSNTKNFPGSHSMSASLIKLDVGGIRGLHWHTEAEWAFVLSGVCRSAVMEEGKPHPAETWDFREGDVWYFRPNEGHMVQGLEPDGCTYLAGYNSGTFYDPASPSMGAWMQLLPDDIRGQGLGVAALHQNTTDRIPGFIVQGPKPRASLDDFKAAVMNPPQPAVALTHRYPLSQQAPKAESGGGWVIVADVTGFPISADMAGALVRLEPGGMRQLHWHVNLDEWQYVINGTIQAGVFNSTGHYEESVLRAGDAGFAPVASGHYFKNIGETESYVVLIFNAGRFTNVDLTALVGNIPAETLAADLGITEEVARAMDPSIPTICPPAFESVKAA</sequence>
<dbReference type="InterPro" id="IPR051610">
    <property type="entry name" value="GPI/OXD"/>
</dbReference>
<dbReference type="InterPro" id="IPR011051">
    <property type="entry name" value="RmlC_Cupin_sf"/>
</dbReference>
<evidence type="ECO:0000256" key="1">
    <source>
        <dbReference type="ARBA" id="ARBA00022723"/>
    </source>
</evidence>
<dbReference type="SUPFAM" id="SSF51182">
    <property type="entry name" value="RmlC-like cupins"/>
    <property type="match status" value="1"/>
</dbReference>
<keyword evidence="2" id="KW-0732">Signal</keyword>
<feature type="signal peptide" evidence="2">
    <location>
        <begin position="1"/>
        <end position="29"/>
    </location>
</feature>
<gene>
    <name evidence="4" type="ORF">CVIRNUC_007570</name>
</gene>
<dbReference type="GO" id="GO:0046872">
    <property type="term" value="F:metal ion binding"/>
    <property type="evidence" value="ECO:0007669"/>
    <property type="project" value="UniProtKB-KW"/>
</dbReference>
<dbReference type="SMART" id="SM00835">
    <property type="entry name" value="Cupin_1"/>
    <property type="match status" value="2"/>
</dbReference>
<dbReference type="PANTHER" id="PTHR35848">
    <property type="entry name" value="OXALATE-BINDING PROTEIN"/>
    <property type="match status" value="1"/>
</dbReference>
<name>A0AAV1IAG5_9CHLO</name>
<evidence type="ECO:0000256" key="2">
    <source>
        <dbReference type="SAM" id="SignalP"/>
    </source>
</evidence>
<dbReference type="Gene3D" id="2.60.120.10">
    <property type="entry name" value="Jelly Rolls"/>
    <property type="match status" value="2"/>
</dbReference>
<dbReference type="Pfam" id="PF00190">
    <property type="entry name" value="Cupin_1"/>
    <property type="match status" value="2"/>
</dbReference>
<feature type="domain" description="Cupin type-1" evidence="3">
    <location>
        <begin position="37"/>
        <end position="179"/>
    </location>
</feature>
<dbReference type="InterPro" id="IPR006045">
    <property type="entry name" value="Cupin_1"/>
</dbReference>
<keyword evidence="1" id="KW-0479">Metal-binding</keyword>
<accession>A0AAV1IAG5</accession>